<dbReference type="Pfam" id="PF05114">
    <property type="entry name" value="MbnB_TglH_ChrH"/>
    <property type="match status" value="1"/>
</dbReference>
<sequence>MPVTDTFPVQGVGVGLRRSMLDDARSLTLDDVQFMEVAPENWIGVGGRYGRQFKEYSERFPIICHGLSLSIGSPDPVDVDLVKSIRQFMDEHKVPYYSEHLTYCSEQGHLYDLLPIPFTEEAVHYTAERIRQVQDILGERIAMENASYYCAPGQEMSEIEFIRAVLEEADCDLLLDVNNIYVNSINHGYDPHQFLDQLPGERAKYIHIAGHYDEAEDLKVDTHGADVIDPVWTLLARAYKNFGVLPTLLERDFNIPPVNELMLEVDKIKAIQKDAQLQAVAASASEQNSPGVSQHV</sequence>
<protein>
    <recommendedName>
        <fullName evidence="1">UPF0276 protein HNR48_003135</fullName>
    </recommendedName>
</protein>
<evidence type="ECO:0000256" key="1">
    <source>
        <dbReference type="HAMAP-Rule" id="MF_00697"/>
    </source>
</evidence>
<dbReference type="SUPFAM" id="SSF51658">
    <property type="entry name" value="Xylose isomerase-like"/>
    <property type="match status" value="1"/>
</dbReference>
<proteinExistence type="inferred from homology"/>
<evidence type="ECO:0000313" key="2">
    <source>
        <dbReference type="EMBL" id="MBB6522850.1"/>
    </source>
</evidence>
<comment type="caution">
    <text evidence="2">The sequence shown here is derived from an EMBL/GenBank/DDBJ whole genome shotgun (WGS) entry which is preliminary data.</text>
</comment>
<dbReference type="PANTHER" id="PTHR42194:SF1">
    <property type="entry name" value="UPF0276 PROTEIN HI_1600"/>
    <property type="match status" value="1"/>
</dbReference>
<keyword evidence="3" id="KW-1185">Reference proteome</keyword>
<dbReference type="EMBL" id="JACHHT010000002">
    <property type="protein sequence ID" value="MBB6522850.1"/>
    <property type="molecule type" value="Genomic_DNA"/>
</dbReference>
<gene>
    <name evidence="2" type="ORF">HNR48_003135</name>
</gene>
<dbReference type="NCBIfam" id="NF003818">
    <property type="entry name" value="PRK05409.1"/>
    <property type="match status" value="1"/>
</dbReference>
<dbReference type="InParanoid" id="A0A7X0JWL0"/>
<comment type="similarity">
    <text evidence="1">Belongs to the UPF0276 family.</text>
</comment>
<reference evidence="2 3" key="1">
    <citation type="submission" date="2020-08" db="EMBL/GenBank/DDBJ databases">
        <title>Genomic Encyclopedia of Type Strains, Phase IV (KMG-IV): sequencing the most valuable type-strain genomes for metagenomic binning, comparative biology and taxonomic classification.</title>
        <authorList>
            <person name="Goeker M."/>
        </authorList>
    </citation>
    <scope>NUCLEOTIDE SEQUENCE [LARGE SCALE GENOMIC DNA]</scope>
    <source>
        <strain evidence="2 3">DSM 22368</strain>
    </source>
</reference>
<dbReference type="PANTHER" id="PTHR42194">
    <property type="entry name" value="UPF0276 PROTEIN HI_1600"/>
    <property type="match status" value="1"/>
</dbReference>
<name>A0A7X0JWL0_9GAMM</name>
<dbReference type="RefSeq" id="WP_166845096.1">
    <property type="nucleotide sequence ID" value="NZ_JAAONY010000002.1"/>
</dbReference>
<dbReference type="HAMAP" id="MF_00697">
    <property type="entry name" value="UPF0276"/>
    <property type="match status" value="1"/>
</dbReference>
<dbReference type="InterPro" id="IPR007801">
    <property type="entry name" value="MbnB/TglH/ChrH"/>
</dbReference>
<dbReference type="Gene3D" id="3.20.20.150">
    <property type="entry name" value="Divalent-metal-dependent TIM barrel enzymes"/>
    <property type="match status" value="1"/>
</dbReference>
<organism evidence="2 3">
    <name type="scientific">Pseudoteredinibacter isoporae</name>
    <dbReference type="NCBI Taxonomy" id="570281"/>
    <lineage>
        <taxon>Bacteria</taxon>
        <taxon>Pseudomonadati</taxon>
        <taxon>Pseudomonadota</taxon>
        <taxon>Gammaproteobacteria</taxon>
        <taxon>Cellvibrionales</taxon>
        <taxon>Cellvibrionaceae</taxon>
        <taxon>Pseudoteredinibacter</taxon>
    </lineage>
</organism>
<accession>A0A7X0JWL0</accession>
<dbReference type="InterPro" id="IPR036237">
    <property type="entry name" value="Xyl_isomerase-like_sf"/>
</dbReference>
<evidence type="ECO:0000313" key="3">
    <source>
        <dbReference type="Proteomes" id="UP000528457"/>
    </source>
</evidence>
<dbReference type="AlphaFoldDB" id="A0A7X0JWL0"/>
<dbReference type="Proteomes" id="UP000528457">
    <property type="component" value="Unassembled WGS sequence"/>
</dbReference>